<evidence type="ECO:0000256" key="5">
    <source>
        <dbReference type="SAM" id="MobiDB-lite"/>
    </source>
</evidence>
<dbReference type="InterPro" id="IPR000058">
    <property type="entry name" value="Znf_AN1"/>
</dbReference>
<dbReference type="PANTHER" id="PTHR14677">
    <property type="entry name" value="ARSENITE INDUCUBLE RNA ASSOCIATED PROTEIN AIP-1-RELATED"/>
    <property type="match status" value="1"/>
</dbReference>
<dbReference type="GeneID" id="90039493"/>
<dbReference type="Proteomes" id="UP001498771">
    <property type="component" value="Unassembled WGS sequence"/>
</dbReference>
<name>A0ABR1FF57_9ASCO</name>
<dbReference type="PANTHER" id="PTHR14677:SF40">
    <property type="entry name" value="CDC48-ASSOCIATED UBIQUITIN-LIKE_ZINC FINGER PROTEIN 1"/>
    <property type="match status" value="1"/>
</dbReference>
<dbReference type="Gene3D" id="4.10.1110.10">
    <property type="entry name" value="AN1-like Zinc finger"/>
    <property type="match status" value="2"/>
</dbReference>
<accession>A0ABR1FF57</accession>
<organism evidence="7 8">
    <name type="scientific">Myxozyma melibiosi</name>
    <dbReference type="NCBI Taxonomy" id="54550"/>
    <lineage>
        <taxon>Eukaryota</taxon>
        <taxon>Fungi</taxon>
        <taxon>Dikarya</taxon>
        <taxon>Ascomycota</taxon>
        <taxon>Saccharomycotina</taxon>
        <taxon>Lipomycetes</taxon>
        <taxon>Lipomycetales</taxon>
        <taxon>Lipomycetaceae</taxon>
        <taxon>Myxozyma</taxon>
    </lineage>
</organism>
<evidence type="ECO:0000256" key="4">
    <source>
        <dbReference type="PROSITE-ProRule" id="PRU00449"/>
    </source>
</evidence>
<dbReference type="SMART" id="SM00154">
    <property type="entry name" value="ZnF_AN1"/>
    <property type="match status" value="2"/>
</dbReference>
<evidence type="ECO:0000313" key="7">
    <source>
        <dbReference type="EMBL" id="KAK7208455.1"/>
    </source>
</evidence>
<reference evidence="7 8" key="1">
    <citation type="submission" date="2024-03" db="EMBL/GenBank/DDBJ databases">
        <title>Genome-scale model development and genomic sequencing of the oleaginous clade Lipomyces.</title>
        <authorList>
            <consortium name="Lawrence Berkeley National Laboratory"/>
            <person name="Czajka J.J."/>
            <person name="Han Y."/>
            <person name="Kim J."/>
            <person name="Mondo S.J."/>
            <person name="Hofstad B.A."/>
            <person name="Robles A."/>
            <person name="Haridas S."/>
            <person name="Riley R."/>
            <person name="LaButti K."/>
            <person name="Pangilinan J."/>
            <person name="Andreopoulos W."/>
            <person name="Lipzen A."/>
            <person name="Yan J."/>
            <person name="Wang M."/>
            <person name="Ng V."/>
            <person name="Grigoriev I.V."/>
            <person name="Spatafora J.W."/>
            <person name="Magnuson J.K."/>
            <person name="Baker S.E."/>
            <person name="Pomraning K.R."/>
        </authorList>
    </citation>
    <scope>NUCLEOTIDE SEQUENCE [LARGE SCALE GENOMIC DNA]</scope>
    <source>
        <strain evidence="7 8">Phaff 52-87</strain>
    </source>
</reference>
<keyword evidence="2 4" id="KW-0863">Zinc-finger</keyword>
<dbReference type="EMBL" id="JBBJBU010000001">
    <property type="protein sequence ID" value="KAK7208455.1"/>
    <property type="molecule type" value="Genomic_DNA"/>
</dbReference>
<evidence type="ECO:0000256" key="1">
    <source>
        <dbReference type="ARBA" id="ARBA00022723"/>
    </source>
</evidence>
<gene>
    <name evidence="7" type="ORF">BZA70DRAFT_287758</name>
</gene>
<evidence type="ECO:0000256" key="3">
    <source>
        <dbReference type="ARBA" id="ARBA00022833"/>
    </source>
</evidence>
<evidence type="ECO:0000313" key="8">
    <source>
        <dbReference type="Proteomes" id="UP001498771"/>
    </source>
</evidence>
<dbReference type="InterPro" id="IPR057358">
    <property type="entry name" value="UBL_ZFAND1-like"/>
</dbReference>
<feature type="compositionally biased region" description="Polar residues" evidence="5">
    <location>
        <begin position="55"/>
        <end position="65"/>
    </location>
</feature>
<keyword evidence="8" id="KW-1185">Reference proteome</keyword>
<feature type="domain" description="AN1-type" evidence="6">
    <location>
        <begin position="9"/>
        <end position="57"/>
    </location>
</feature>
<feature type="region of interest" description="Disordered" evidence="5">
    <location>
        <begin position="53"/>
        <end position="82"/>
    </location>
</feature>
<evidence type="ECO:0000256" key="2">
    <source>
        <dbReference type="ARBA" id="ARBA00022771"/>
    </source>
</evidence>
<dbReference type="InterPro" id="IPR035896">
    <property type="entry name" value="AN1-like_Znf"/>
</dbReference>
<evidence type="ECO:0000259" key="6">
    <source>
        <dbReference type="PROSITE" id="PS51039"/>
    </source>
</evidence>
<feature type="compositionally biased region" description="Low complexity" evidence="5">
    <location>
        <begin position="147"/>
        <end position="164"/>
    </location>
</feature>
<sequence>MAAAKDGLLNVGEHCAYISCHKLDFLPFKCPDCDNKYCLDHRQPSSHECPAALTKQANSQPSSASPKGRQLGAPPTSREHPTSCYLSTCTTQINTTLSPATRCPVCKNLTCLKHRLSHSCPGAPSQPSTDKKASAMAKFSEWKNRQTSSNAQASSTSASSSSSKISSSLTSFLKPKPSASAAATIARAKAIASLKANAKGDAAVQPANRIYLFVESNFSRSTSTASSSSSVSSSSASPKTAKAEMWFGKDYAIGKVLDKAAARLQVPNQNSSKVEDKDRLRVFHVESGRVLEFSQKIGQAGVKDGDTISLVKGIVMPSLLHD</sequence>
<proteinExistence type="predicted"/>
<feature type="region of interest" description="Disordered" evidence="5">
    <location>
        <begin position="118"/>
        <end position="164"/>
    </location>
</feature>
<comment type="caution">
    <text evidence="7">The sequence shown here is derived from an EMBL/GenBank/DDBJ whole genome shotgun (WGS) entry which is preliminary data.</text>
</comment>
<dbReference type="Pfam" id="PF01428">
    <property type="entry name" value="zf-AN1"/>
    <property type="match status" value="1"/>
</dbReference>
<dbReference type="Pfam" id="PF25327">
    <property type="entry name" value="UBL_ZFAND1"/>
    <property type="match status" value="1"/>
</dbReference>
<dbReference type="SUPFAM" id="SSF118310">
    <property type="entry name" value="AN1-like Zinc finger"/>
    <property type="match status" value="2"/>
</dbReference>
<keyword evidence="1" id="KW-0479">Metal-binding</keyword>
<dbReference type="PROSITE" id="PS51039">
    <property type="entry name" value="ZF_AN1"/>
    <property type="match status" value="1"/>
</dbReference>
<protein>
    <recommendedName>
        <fullName evidence="6">AN1-type domain-containing protein</fullName>
    </recommendedName>
</protein>
<keyword evidence="3" id="KW-0862">Zinc</keyword>
<dbReference type="RefSeq" id="XP_064771488.1">
    <property type="nucleotide sequence ID" value="XM_064913981.1"/>
</dbReference>